<dbReference type="Pfam" id="PF05199">
    <property type="entry name" value="GMC_oxred_C"/>
    <property type="match status" value="1"/>
</dbReference>
<dbReference type="Proteomes" id="UP001139199">
    <property type="component" value="Unassembled WGS sequence"/>
</dbReference>
<keyword evidence="3" id="KW-0285">Flavoprotein</keyword>
<comment type="cofactor">
    <cofactor evidence="1">
        <name>FAD</name>
        <dbReference type="ChEBI" id="CHEBI:57692"/>
    </cofactor>
</comment>
<feature type="domain" description="Glucose-methanol-choline oxidoreductase C-terminal" evidence="7">
    <location>
        <begin position="470"/>
        <end position="552"/>
    </location>
</feature>
<comment type="caution">
    <text evidence="8">The sequence shown here is derived from an EMBL/GenBank/DDBJ whole genome shotgun (WGS) entry which is preliminary data.</text>
</comment>
<dbReference type="GO" id="GO:0016614">
    <property type="term" value="F:oxidoreductase activity, acting on CH-OH group of donors"/>
    <property type="evidence" value="ECO:0007669"/>
    <property type="project" value="InterPro"/>
</dbReference>
<evidence type="ECO:0000256" key="2">
    <source>
        <dbReference type="ARBA" id="ARBA00010790"/>
    </source>
</evidence>
<feature type="region of interest" description="Disordered" evidence="6">
    <location>
        <begin position="1"/>
        <end position="23"/>
    </location>
</feature>
<protein>
    <submittedName>
        <fullName evidence="8">GMC family oxidoreductase N-terminal domain-containing protein</fullName>
    </submittedName>
</protein>
<dbReference type="PANTHER" id="PTHR42784">
    <property type="entry name" value="PYRANOSE 2-OXIDASE"/>
    <property type="match status" value="1"/>
</dbReference>
<sequence>MGQYSSSPNFNYGFPTPGPQSPTGRDVMDHVFFVSKTEWKEIREKKHFDYIVIGTGFCALAFTERILQNNPFAKILILERGDFFLPEHFQDLTGPYKSTLGGLSETYPWTLSEKTTNGKHIKWQHGMVPFFGGRSTLWSGWCPRPTEEEMINWPKEVINVLQTYFKDAETLLNVIPANQIKSTSNNRPIYATLQKEIQNLLNRNLNNVNELTRAFPAPLAVKTTEENDVDFSKFSTPSKLLELIEKQKLLFAKNKGAELKIATNCTVSKILQQDMKATALETTRGIVNIGNAKLILAMGTLPPTTLIANSFPEIKNIGKRFTSHFVTAIVARIPKKDFKFSSKLSELELGAFYVAGVNPELKNKGQFHIQLTALSDKNPEENAPVALRNMPDVVATATLEQLTSSKNHIVFVCACLGEIDYNNPNNSFLKHNSNDLTTNSFLNVEANKNDNKVWDSMDKGTFETLEKIISPKGKTGVEYWDYNKNKWKKSRQLLRIPGLVHEASTMWIGNDPESPVNLDYRPKGVKNVYITGASLWPTGASWNPTMPMVAFAQHLADNLSKK</sequence>
<proteinExistence type="inferred from homology"/>
<dbReference type="SUPFAM" id="SSF51905">
    <property type="entry name" value="FAD/NAD(P)-binding domain"/>
    <property type="match status" value="1"/>
</dbReference>
<comment type="similarity">
    <text evidence="2">Belongs to the GMC oxidoreductase family.</text>
</comment>
<dbReference type="AlphaFoldDB" id="A0A9X1L466"/>
<dbReference type="InterPro" id="IPR036188">
    <property type="entry name" value="FAD/NAD-bd_sf"/>
</dbReference>
<keyword evidence="5" id="KW-0560">Oxidoreductase</keyword>
<name>A0A9X1L466_9FLAO</name>
<evidence type="ECO:0000256" key="1">
    <source>
        <dbReference type="ARBA" id="ARBA00001974"/>
    </source>
</evidence>
<evidence type="ECO:0000256" key="4">
    <source>
        <dbReference type="ARBA" id="ARBA00022827"/>
    </source>
</evidence>
<evidence type="ECO:0000313" key="8">
    <source>
        <dbReference type="EMBL" id="MCB4799214.1"/>
    </source>
</evidence>
<keyword evidence="4" id="KW-0274">FAD</keyword>
<reference evidence="8" key="1">
    <citation type="submission" date="2021-10" db="EMBL/GenBank/DDBJ databases">
        <title>Tamlana sargassums sp. nov., and Tamlana laminarinivorans sp. nov., two new bacteria isolated from the brown alga.</title>
        <authorList>
            <person name="Li J."/>
        </authorList>
    </citation>
    <scope>NUCLEOTIDE SEQUENCE</scope>
    <source>
        <strain evidence="8">PT2-4</strain>
    </source>
</reference>
<organism evidence="8 9">
    <name type="scientific">Neotamlana laminarinivorans</name>
    <dbReference type="NCBI Taxonomy" id="2883124"/>
    <lineage>
        <taxon>Bacteria</taxon>
        <taxon>Pseudomonadati</taxon>
        <taxon>Bacteroidota</taxon>
        <taxon>Flavobacteriia</taxon>
        <taxon>Flavobacteriales</taxon>
        <taxon>Flavobacteriaceae</taxon>
        <taxon>Neotamlana</taxon>
    </lineage>
</organism>
<accession>A0A9X1L466</accession>
<evidence type="ECO:0000256" key="3">
    <source>
        <dbReference type="ARBA" id="ARBA00022630"/>
    </source>
</evidence>
<dbReference type="InterPro" id="IPR051473">
    <property type="entry name" value="P2Ox-like"/>
</dbReference>
<dbReference type="PANTHER" id="PTHR42784:SF1">
    <property type="entry name" value="PYRANOSE 2-OXIDASE"/>
    <property type="match status" value="1"/>
</dbReference>
<dbReference type="EMBL" id="JAJAPW010000004">
    <property type="protein sequence ID" value="MCB4799214.1"/>
    <property type="molecule type" value="Genomic_DNA"/>
</dbReference>
<keyword evidence="9" id="KW-1185">Reference proteome</keyword>
<evidence type="ECO:0000313" key="9">
    <source>
        <dbReference type="Proteomes" id="UP001139199"/>
    </source>
</evidence>
<evidence type="ECO:0000256" key="5">
    <source>
        <dbReference type="ARBA" id="ARBA00023002"/>
    </source>
</evidence>
<dbReference type="RefSeq" id="WP_226543726.1">
    <property type="nucleotide sequence ID" value="NZ_JAJAPW010000004.1"/>
</dbReference>
<evidence type="ECO:0000259" key="7">
    <source>
        <dbReference type="Pfam" id="PF05199"/>
    </source>
</evidence>
<gene>
    <name evidence="8" type="ORF">LG649_10175</name>
</gene>
<dbReference type="InterPro" id="IPR007867">
    <property type="entry name" value="GMC_OxRtase_C"/>
</dbReference>
<dbReference type="Gene3D" id="3.50.50.60">
    <property type="entry name" value="FAD/NAD(P)-binding domain"/>
    <property type="match status" value="2"/>
</dbReference>
<evidence type="ECO:0000256" key="6">
    <source>
        <dbReference type="SAM" id="MobiDB-lite"/>
    </source>
</evidence>
<feature type="compositionally biased region" description="Polar residues" evidence="6">
    <location>
        <begin position="1"/>
        <end position="10"/>
    </location>
</feature>